<proteinExistence type="predicted"/>
<comment type="caution">
    <text evidence="1">The sequence shown here is derived from an EMBL/GenBank/DDBJ whole genome shotgun (WGS) entry which is preliminary data.</text>
</comment>
<keyword evidence="2" id="KW-1185">Reference proteome</keyword>
<dbReference type="EMBL" id="ATCN01000355">
    <property type="protein sequence ID" value="EPR79200.1"/>
    <property type="molecule type" value="Genomic_DNA"/>
</dbReference>
<dbReference type="InParanoid" id="S7W8M2"/>
<gene>
    <name evidence="1" type="ORF">SLOPH_852</name>
</gene>
<reference evidence="2" key="1">
    <citation type="journal article" date="2013" name="PLoS Genet.">
        <title>The genome of Spraguea lophii and the basis of host-microsporidian interactions.</title>
        <authorList>
            <person name="Campbell S.E."/>
            <person name="Williams T.A."/>
            <person name="Yousuf A."/>
            <person name="Soanes D.M."/>
            <person name="Paszkiewicz K.H."/>
            <person name="Williams B.A.P."/>
        </authorList>
    </citation>
    <scope>NUCLEOTIDE SEQUENCE [LARGE SCALE GENOMIC DNA]</scope>
    <source>
        <strain evidence="2">42_110</strain>
    </source>
</reference>
<dbReference type="Proteomes" id="UP000014978">
    <property type="component" value="Unassembled WGS sequence"/>
</dbReference>
<dbReference type="AlphaFoldDB" id="S7W8M2"/>
<sequence length="153" mass="17801">MLINNVDHLSIVCTGFTIIDFDEKKSNKINISRYMKYIELKENGVDIKIPFFRRVLFKDYVVCLVCKSFYQNFVINDGDKLSFILGDKKGFKSKENRLELYHKRSNNNYMENIVSIKIKSQSDTSIKLGLFLLTQKLTVKILNSVIDFILGNV</sequence>
<name>S7W8M2_SPRLO</name>
<protein>
    <submittedName>
        <fullName evidence="1">Uncharacterized protein</fullName>
    </submittedName>
</protein>
<organism evidence="1 2">
    <name type="scientific">Spraguea lophii (strain 42_110)</name>
    <name type="common">Microsporidian parasite</name>
    <dbReference type="NCBI Taxonomy" id="1358809"/>
    <lineage>
        <taxon>Eukaryota</taxon>
        <taxon>Fungi</taxon>
        <taxon>Fungi incertae sedis</taxon>
        <taxon>Microsporidia</taxon>
        <taxon>Spragueidae</taxon>
        <taxon>Spraguea</taxon>
    </lineage>
</organism>
<evidence type="ECO:0000313" key="2">
    <source>
        <dbReference type="Proteomes" id="UP000014978"/>
    </source>
</evidence>
<evidence type="ECO:0000313" key="1">
    <source>
        <dbReference type="EMBL" id="EPR79200.1"/>
    </source>
</evidence>
<accession>S7W8M2</accession>
<dbReference type="VEuPathDB" id="MicrosporidiaDB:SLOPH_852"/>
<dbReference type="HOGENOM" id="CLU_1714489_0_0_1"/>